<dbReference type="Proteomes" id="UP000800200">
    <property type="component" value="Unassembled WGS sequence"/>
</dbReference>
<dbReference type="FunFam" id="3.40.50.1000:FF:000019">
    <property type="entry name" value="Mitochondrial import inner membrane translocase subunit TIM50"/>
    <property type="match status" value="1"/>
</dbReference>
<evidence type="ECO:0000256" key="6">
    <source>
        <dbReference type="ARBA" id="ARBA00022792"/>
    </source>
</evidence>
<dbReference type="InterPro" id="IPR023214">
    <property type="entry name" value="HAD_sf"/>
</dbReference>
<keyword evidence="8 14" id="KW-0809">Transit peptide</keyword>
<keyword evidence="15" id="KW-0175">Coiled coil</keyword>
<sequence>MLPRAASRALRIRPAPLPFPRPALLARPTPIASTSQWIRSFADNSRPPKKPGQDHAWEPSDTIKFGAPKNANSTSNPVHPNEQPEFDTVRSDQNTAQHSEGAGPGISEAADLGRGSQQEFSKEQTEFSEPQPSKVNTEAATETAEQSQKPLPDLRKGIPSTFGAEFGKEGAKERSNEDPFNITEDPEKEPAPGTGGTGGREGGELPKSAYETSTDRRRNRVANWGYLSTALLGTLGAIYLGRNWETEEEEKTHANAPSGWGLGLMYNRAKARLNSQMGYYTEPAFPKLLPEMPPGQVPPYTLVISMEDMLVHSEWTREHGWRTAKRPGMDYFLRYLSQYYELVIFTTLPFQTGELVYRKLDPFRIVMWPLFREACRYEKGEYVKDLSYLNRDLSKTIILDTNPAHTKLQPENAIILPKWTGQPQDKGLVALIPFLEYIGTMGVNDVRTALASFEDKDIPAEFARREARAREAFNKQLAEEKAKKPKHSAVGWVTKSLGLKQQPQGLLVGEQTASEGFEQGKMLSDQIRERGMKNYEALEKEIRENGEKWLKEMEAEEKRAQEEAMKGMKSGVFGWLGGDGGPSEKK</sequence>
<dbReference type="GO" id="GO:0015031">
    <property type="term" value="P:protein transport"/>
    <property type="evidence" value="ECO:0007669"/>
    <property type="project" value="UniProtKB-KW"/>
</dbReference>
<evidence type="ECO:0000256" key="7">
    <source>
        <dbReference type="ARBA" id="ARBA00022927"/>
    </source>
</evidence>
<feature type="region of interest" description="Disordered" evidence="16">
    <location>
        <begin position="40"/>
        <end position="216"/>
    </location>
</feature>
<gene>
    <name evidence="18" type="ORF">K469DRAFT_706694</name>
</gene>
<accession>A0A6A6E482</accession>
<dbReference type="AlphaFoldDB" id="A0A6A6E482"/>
<dbReference type="GO" id="GO:0005744">
    <property type="term" value="C:TIM23 mitochondrial import inner membrane translocase complex"/>
    <property type="evidence" value="ECO:0007669"/>
    <property type="project" value="UniProtKB-UniRule"/>
</dbReference>
<protein>
    <recommendedName>
        <fullName evidence="3 14">Mitochondrial import inner membrane translocase subunit TIM50</fullName>
    </recommendedName>
</protein>
<dbReference type="Gene3D" id="3.40.50.1000">
    <property type="entry name" value="HAD superfamily/HAD-like"/>
    <property type="match status" value="1"/>
</dbReference>
<dbReference type="InterPro" id="IPR050365">
    <property type="entry name" value="TIM50"/>
</dbReference>
<keyword evidence="4 14" id="KW-0813">Transport</keyword>
<evidence type="ECO:0000256" key="13">
    <source>
        <dbReference type="ARBA" id="ARBA00059797"/>
    </source>
</evidence>
<evidence type="ECO:0000256" key="11">
    <source>
        <dbReference type="ARBA" id="ARBA00023128"/>
    </source>
</evidence>
<dbReference type="Pfam" id="PF03031">
    <property type="entry name" value="NIF"/>
    <property type="match status" value="1"/>
</dbReference>
<evidence type="ECO:0000256" key="8">
    <source>
        <dbReference type="ARBA" id="ARBA00022946"/>
    </source>
</evidence>
<dbReference type="CDD" id="cd07521">
    <property type="entry name" value="HAD_FCP1-like"/>
    <property type="match status" value="1"/>
</dbReference>
<evidence type="ECO:0000256" key="4">
    <source>
        <dbReference type="ARBA" id="ARBA00022448"/>
    </source>
</evidence>
<feature type="region of interest" description="Disordered" evidence="16">
    <location>
        <begin position="1"/>
        <end position="25"/>
    </location>
</feature>
<dbReference type="InterPro" id="IPR004274">
    <property type="entry name" value="FCP1_dom"/>
</dbReference>
<evidence type="ECO:0000313" key="18">
    <source>
        <dbReference type="EMBL" id="KAF2186701.1"/>
    </source>
</evidence>
<evidence type="ECO:0000256" key="15">
    <source>
        <dbReference type="SAM" id="Coils"/>
    </source>
</evidence>
<keyword evidence="9" id="KW-1133">Transmembrane helix</keyword>
<feature type="coiled-coil region" evidence="15">
    <location>
        <begin position="543"/>
        <end position="570"/>
    </location>
</feature>
<reference evidence="18" key="1">
    <citation type="journal article" date="2020" name="Stud. Mycol.">
        <title>101 Dothideomycetes genomes: a test case for predicting lifestyles and emergence of pathogens.</title>
        <authorList>
            <person name="Haridas S."/>
            <person name="Albert R."/>
            <person name="Binder M."/>
            <person name="Bloem J."/>
            <person name="Labutti K."/>
            <person name="Salamov A."/>
            <person name="Andreopoulos B."/>
            <person name="Baker S."/>
            <person name="Barry K."/>
            <person name="Bills G."/>
            <person name="Bluhm B."/>
            <person name="Cannon C."/>
            <person name="Castanera R."/>
            <person name="Culley D."/>
            <person name="Daum C."/>
            <person name="Ezra D."/>
            <person name="Gonzalez J."/>
            <person name="Henrissat B."/>
            <person name="Kuo A."/>
            <person name="Liang C."/>
            <person name="Lipzen A."/>
            <person name="Lutzoni F."/>
            <person name="Magnuson J."/>
            <person name="Mondo S."/>
            <person name="Nolan M."/>
            <person name="Ohm R."/>
            <person name="Pangilinan J."/>
            <person name="Park H.-J."/>
            <person name="Ramirez L."/>
            <person name="Alfaro M."/>
            <person name="Sun H."/>
            <person name="Tritt A."/>
            <person name="Yoshinaga Y."/>
            <person name="Zwiers L.-H."/>
            <person name="Turgeon B."/>
            <person name="Goodwin S."/>
            <person name="Spatafora J."/>
            <person name="Crous P."/>
            <person name="Grigoriev I."/>
        </authorList>
    </citation>
    <scope>NUCLEOTIDE SEQUENCE</scope>
    <source>
        <strain evidence="18">CBS 207.26</strain>
    </source>
</reference>
<dbReference type="SMART" id="SM00577">
    <property type="entry name" value="CPDc"/>
    <property type="match status" value="1"/>
</dbReference>
<evidence type="ECO:0000256" key="5">
    <source>
        <dbReference type="ARBA" id="ARBA00022692"/>
    </source>
</evidence>
<evidence type="ECO:0000256" key="14">
    <source>
        <dbReference type="RuleBase" id="RU365079"/>
    </source>
</evidence>
<comment type="subcellular location">
    <subcellularLocation>
        <location evidence="1 14">Mitochondrion inner membrane</location>
        <topology evidence="1 14">Single-pass membrane protein</topology>
    </subcellularLocation>
</comment>
<organism evidence="18 19">
    <name type="scientific">Zopfia rhizophila CBS 207.26</name>
    <dbReference type="NCBI Taxonomy" id="1314779"/>
    <lineage>
        <taxon>Eukaryota</taxon>
        <taxon>Fungi</taxon>
        <taxon>Dikarya</taxon>
        <taxon>Ascomycota</taxon>
        <taxon>Pezizomycotina</taxon>
        <taxon>Dothideomycetes</taxon>
        <taxon>Dothideomycetes incertae sedis</taxon>
        <taxon>Zopfiaceae</taxon>
        <taxon>Zopfia</taxon>
    </lineage>
</organism>
<keyword evidence="11 14" id="KW-0496">Mitochondrion</keyword>
<feature type="compositionally biased region" description="Low complexity" evidence="16">
    <location>
        <begin position="1"/>
        <end position="14"/>
    </location>
</feature>
<evidence type="ECO:0000256" key="9">
    <source>
        <dbReference type="ARBA" id="ARBA00022989"/>
    </source>
</evidence>
<comment type="function">
    <text evidence="13">Essential component of the TIM23 complex, a complex that mediates the translocation of transit peptide-containing proteins across the mitochondrial inner membrane. Required to direct preproteins in transit and direct them to the channel protein TIM23, and possibly facilitates transfer of the translocating proteins from the TOM complex to the TIM23 complex.</text>
</comment>
<keyword evidence="5" id="KW-0812">Transmembrane</keyword>
<evidence type="ECO:0000256" key="1">
    <source>
        <dbReference type="ARBA" id="ARBA00004434"/>
    </source>
</evidence>
<dbReference type="OrthoDB" id="287041at2759"/>
<dbReference type="InterPro" id="IPR036412">
    <property type="entry name" value="HAD-like_sf"/>
</dbReference>
<comment type="subunit">
    <text evidence="14">Component of the TIM23 complex.</text>
</comment>
<feature type="compositionally biased region" description="Basic and acidic residues" evidence="16">
    <location>
        <begin position="166"/>
        <end position="177"/>
    </location>
</feature>
<dbReference type="PANTHER" id="PTHR12210">
    <property type="entry name" value="DULLARD PROTEIN PHOSPHATASE"/>
    <property type="match status" value="1"/>
</dbReference>
<keyword evidence="12" id="KW-0472">Membrane</keyword>
<dbReference type="PROSITE" id="PS50969">
    <property type="entry name" value="FCP1"/>
    <property type="match status" value="1"/>
</dbReference>
<evidence type="ECO:0000259" key="17">
    <source>
        <dbReference type="PROSITE" id="PS50969"/>
    </source>
</evidence>
<evidence type="ECO:0000256" key="10">
    <source>
        <dbReference type="ARBA" id="ARBA00023010"/>
    </source>
</evidence>
<proteinExistence type="inferred from homology"/>
<evidence type="ECO:0000256" key="2">
    <source>
        <dbReference type="ARBA" id="ARBA00006344"/>
    </source>
</evidence>
<comment type="similarity">
    <text evidence="2 14">Belongs to the TIM50 family.</text>
</comment>
<feature type="domain" description="FCP1 homology" evidence="17">
    <location>
        <begin position="295"/>
        <end position="438"/>
    </location>
</feature>
<keyword evidence="7 14" id="KW-0653">Protein transport</keyword>
<evidence type="ECO:0000256" key="3">
    <source>
        <dbReference type="ARBA" id="ARBA00020799"/>
    </source>
</evidence>
<keyword evidence="10 14" id="KW-0811">Translocation</keyword>
<evidence type="ECO:0000256" key="12">
    <source>
        <dbReference type="ARBA" id="ARBA00023136"/>
    </source>
</evidence>
<name>A0A6A6E482_9PEZI</name>
<dbReference type="EMBL" id="ML994629">
    <property type="protein sequence ID" value="KAF2186701.1"/>
    <property type="molecule type" value="Genomic_DNA"/>
</dbReference>
<dbReference type="SUPFAM" id="SSF56784">
    <property type="entry name" value="HAD-like"/>
    <property type="match status" value="1"/>
</dbReference>
<keyword evidence="19" id="KW-1185">Reference proteome</keyword>
<keyword evidence="6" id="KW-0999">Mitochondrion inner membrane</keyword>
<evidence type="ECO:0000313" key="19">
    <source>
        <dbReference type="Proteomes" id="UP000800200"/>
    </source>
</evidence>
<evidence type="ECO:0000256" key="16">
    <source>
        <dbReference type="SAM" id="MobiDB-lite"/>
    </source>
</evidence>
<feature type="compositionally biased region" description="Polar residues" evidence="16">
    <location>
        <begin position="127"/>
        <end position="149"/>
    </location>
</feature>